<keyword evidence="12" id="KW-1185">Reference proteome</keyword>
<dbReference type="InterPro" id="IPR023395">
    <property type="entry name" value="MCP_dom_sf"/>
</dbReference>
<keyword evidence="8 9" id="KW-0472">Membrane</keyword>
<dbReference type="SUPFAM" id="SSF103506">
    <property type="entry name" value="Mitochondrial carrier"/>
    <property type="match status" value="1"/>
</dbReference>
<evidence type="ECO:0000256" key="6">
    <source>
        <dbReference type="ARBA" id="ARBA00022989"/>
    </source>
</evidence>
<dbReference type="PANTHER" id="PTHR45624:SF57">
    <property type="entry name" value="MITOCHONDRIAL SUBSTRATE CARRIER FAMILY PROTEIN L"/>
    <property type="match status" value="1"/>
</dbReference>
<dbReference type="Proteomes" id="UP001385951">
    <property type="component" value="Unassembled WGS sequence"/>
</dbReference>
<name>A0AAW0GWY8_9APHY</name>
<proteinExistence type="inferred from homology"/>
<evidence type="ECO:0000256" key="5">
    <source>
        <dbReference type="ARBA" id="ARBA00022737"/>
    </source>
</evidence>
<dbReference type="GO" id="GO:1990575">
    <property type="term" value="P:mitochondrial L-ornithine transmembrane transport"/>
    <property type="evidence" value="ECO:0007669"/>
    <property type="project" value="TreeGrafter"/>
</dbReference>
<evidence type="ECO:0000313" key="11">
    <source>
        <dbReference type="EMBL" id="KAK7694767.1"/>
    </source>
</evidence>
<evidence type="ECO:0000256" key="7">
    <source>
        <dbReference type="ARBA" id="ARBA00023128"/>
    </source>
</evidence>
<dbReference type="InterPro" id="IPR050567">
    <property type="entry name" value="Mitochondrial_Carrier"/>
</dbReference>
<dbReference type="InterPro" id="IPR018108">
    <property type="entry name" value="MCP_transmembrane"/>
</dbReference>
<sequence>MKVVRNEGLLGLYKGATPPAVGWGAIDSLLLGSLHNYRLYLIRHNWTEPVLGSDTRRLTLSGHGIAGLGAGLTSALIATPMELLKIKLQMQSQRVTSEREFKGPIDCAKQIVRNKGVLGLWTGFTGSLAFRA</sequence>
<protein>
    <submittedName>
        <fullName evidence="11">Uncharacterized protein</fullName>
    </submittedName>
</protein>
<dbReference type="Pfam" id="PF00153">
    <property type="entry name" value="Mito_carr"/>
    <property type="match status" value="1"/>
</dbReference>
<feature type="repeat" description="Solcar" evidence="9">
    <location>
        <begin position="58"/>
        <end position="132"/>
    </location>
</feature>
<evidence type="ECO:0000256" key="9">
    <source>
        <dbReference type="PROSITE-ProRule" id="PRU00282"/>
    </source>
</evidence>
<reference evidence="11 12" key="1">
    <citation type="submission" date="2022-09" db="EMBL/GenBank/DDBJ databases">
        <authorList>
            <person name="Palmer J.M."/>
        </authorList>
    </citation>
    <scope>NUCLEOTIDE SEQUENCE [LARGE SCALE GENOMIC DNA]</scope>
    <source>
        <strain evidence="11 12">DSM 7382</strain>
    </source>
</reference>
<keyword evidence="6" id="KW-1133">Transmembrane helix</keyword>
<keyword evidence="3 10" id="KW-0813">Transport</keyword>
<dbReference type="Gene3D" id="1.50.40.10">
    <property type="entry name" value="Mitochondrial carrier domain"/>
    <property type="match status" value="1"/>
</dbReference>
<dbReference type="AlphaFoldDB" id="A0AAW0GWY8"/>
<accession>A0AAW0GWY8</accession>
<comment type="caution">
    <text evidence="11">The sequence shown here is derived from an EMBL/GenBank/DDBJ whole genome shotgun (WGS) entry which is preliminary data.</text>
</comment>
<keyword evidence="5" id="KW-0677">Repeat</keyword>
<dbReference type="GO" id="GO:0031966">
    <property type="term" value="C:mitochondrial membrane"/>
    <property type="evidence" value="ECO:0007669"/>
    <property type="project" value="UniProtKB-SubCell"/>
</dbReference>
<comment type="subcellular location">
    <subcellularLocation>
        <location evidence="1">Mitochondrion membrane</location>
        <topology evidence="1">Multi-pass membrane protein</topology>
    </subcellularLocation>
</comment>
<evidence type="ECO:0000256" key="3">
    <source>
        <dbReference type="ARBA" id="ARBA00022448"/>
    </source>
</evidence>
<keyword evidence="7" id="KW-0496">Mitochondrion</keyword>
<dbReference type="EMBL" id="JASBNA010000002">
    <property type="protein sequence ID" value="KAK7694767.1"/>
    <property type="molecule type" value="Genomic_DNA"/>
</dbReference>
<organism evidence="11 12">
    <name type="scientific">Cerrena zonata</name>
    <dbReference type="NCBI Taxonomy" id="2478898"/>
    <lineage>
        <taxon>Eukaryota</taxon>
        <taxon>Fungi</taxon>
        <taxon>Dikarya</taxon>
        <taxon>Basidiomycota</taxon>
        <taxon>Agaricomycotina</taxon>
        <taxon>Agaricomycetes</taxon>
        <taxon>Polyporales</taxon>
        <taxon>Cerrenaceae</taxon>
        <taxon>Cerrena</taxon>
    </lineage>
</organism>
<comment type="similarity">
    <text evidence="2 10">Belongs to the mitochondrial carrier (TC 2.A.29) family.</text>
</comment>
<evidence type="ECO:0000256" key="10">
    <source>
        <dbReference type="RuleBase" id="RU000488"/>
    </source>
</evidence>
<evidence type="ECO:0000256" key="2">
    <source>
        <dbReference type="ARBA" id="ARBA00006375"/>
    </source>
</evidence>
<dbReference type="GO" id="GO:0000064">
    <property type="term" value="F:L-ornithine transmembrane transporter activity"/>
    <property type="evidence" value="ECO:0007669"/>
    <property type="project" value="TreeGrafter"/>
</dbReference>
<dbReference type="PROSITE" id="PS50920">
    <property type="entry name" value="SOLCAR"/>
    <property type="match status" value="2"/>
</dbReference>
<dbReference type="PANTHER" id="PTHR45624">
    <property type="entry name" value="MITOCHONDRIAL BASIC AMINO ACIDS TRANSPORTER-RELATED"/>
    <property type="match status" value="1"/>
</dbReference>
<evidence type="ECO:0000313" key="12">
    <source>
        <dbReference type="Proteomes" id="UP001385951"/>
    </source>
</evidence>
<evidence type="ECO:0000256" key="8">
    <source>
        <dbReference type="ARBA" id="ARBA00023136"/>
    </source>
</evidence>
<evidence type="ECO:0000256" key="1">
    <source>
        <dbReference type="ARBA" id="ARBA00004225"/>
    </source>
</evidence>
<evidence type="ECO:0000256" key="4">
    <source>
        <dbReference type="ARBA" id="ARBA00022692"/>
    </source>
</evidence>
<gene>
    <name evidence="11" type="ORF">QCA50_001955</name>
</gene>
<keyword evidence="4 9" id="KW-0812">Transmembrane</keyword>
<feature type="repeat" description="Solcar" evidence="9">
    <location>
        <begin position="1"/>
        <end position="40"/>
    </location>
</feature>